<sequence>MDFLLPSQKGHLSTWAAQGSCLAVERTVRRNSVTLMLPSMARVLVNVILITKEDDRMHNYQIQFDDCFAHLAVQFKFFHLSEKGEGVLGHRARLTGPVERGVLMPVRGGEDEYKTTSLLSADCKYCIFAADGSGTVQLVLDSSSMTRDCTSRMINGWGFACRR</sequence>
<organism evidence="1 2">
    <name type="scientific">Actinidia rufa</name>
    <dbReference type="NCBI Taxonomy" id="165716"/>
    <lineage>
        <taxon>Eukaryota</taxon>
        <taxon>Viridiplantae</taxon>
        <taxon>Streptophyta</taxon>
        <taxon>Embryophyta</taxon>
        <taxon>Tracheophyta</taxon>
        <taxon>Spermatophyta</taxon>
        <taxon>Magnoliopsida</taxon>
        <taxon>eudicotyledons</taxon>
        <taxon>Gunneridae</taxon>
        <taxon>Pentapetalae</taxon>
        <taxon>asterids</taxon>
        <taxon>Ericales</taxon>
        <taxon>Actinidiaceae</taxon>
        <taxon>Actinidia</taxon>
    </lineage>
</organism>
<dbReference type="Proteomes" id="UP000585474">
    <property type="component" value="Unassembled WGS sequence"/>
</dbReference>
<dbReference type="PANTHER" id="PTHR31656">
    <property type="entry name" value="ROOT CAP DOMAIN-CONTAINING PROTEIN"/>
    <property type="match status" value="1"/>
</dbReference>
<protein>
    <submittedName>
        <fullName evidence="1">Late embryogenesis abundant (LEA) protein-like protein</fullName>
    </submittedName>
</protein>
<dbReference type="InterPro" id="IPR009646">
    <property type="entry name" value="Root_cap"/>
</dbReference>
<dbReference type="Pfam" id="PF06830">
    <property type="entry name" value="Root_cap"/>
    <property type="match status" value="1"/>
</dbReference>
<dbReference type="AlphaFoldDB" id="A0A7J0EN84"/>
<proteinExistence type="predicted"/>
<evidence type="ECO:0000313" key="2">
    <source>
        <dbReference type="Proteomes" id="UP000585474"/>
    </source>
</evidence>
<evidence type="ECO:0000313" key="1">
    <source>
        <dbReference type="EMBL" id="GFY87760.1"/>
    </source>
</evidence>
<accession>A0A7J0EN84</accession>
<dbReference type="EMBL" id="BJWL01000005">
    <property type="protein sequence ID" value="GFY87760.1"/>
    <property type="molecule type" value="Genomic_DNA"/>
</dbReference>
<reference evidence="1 2" key="1">
    <citation type="submission" date="2019-07" db="EMBL/GenBank/DDBJ databases">
        <title>De Novo Assembly of kiwifruit Actinidia rufa.</title>
        <authorList>
            <person name="Sugita-Konishi S."/>
            <person name="Sato K."/>
            <person name="Mori E."/>
            <person name="Abe Y."/>
            <person name="Kisaki G."/>
            <person name="Hamano K."/>
            <person name="Suezawa K."/>
            <person name="Otani M."/>
            <person name="Fukuda T."/>
            <person name="Manabe T."/>
            <person name="Gomi K."/>
            <person name="Tabuchi M."/>
            <person name="Akimitsu K."/>
            <person name="Kataoka I."/>
        </authorList>
    </citation>
    <scope>NUCLEOTIDE SEQUENCE [LARGE SCALE GENOMIC DNA]</scope>
    <source>
        <strain evidence="2">cv. Fuchu</strain>
    </source>
</reference>
<dbReference type="OrthoDB" id="2012063at2759"/>
<comment type="caution">
    <text evidence="1">The sequence shown here is derived from an EMBL/GenBank/DDBJ whole genome shotgun (WGS) entry which is preliminary data.</text>
</comment>
<gene>
    <name evidence="1" type="ORF">Acr_05g0013990</name>
</gene>
<name>A0A7J0EN84_9ERIC</name>
<keyword evidence="2" id="KW-1185">Reference proteome</keyword>